<dbReference type="Proteomes" id="UP001054252">
    <property type="component" value="Unassembled WGS sequence"/>
</dbReference>
<evidence type="ECO:0000313" key="1">
    <source>
        <dbReference type="EMBL" id="GKV09973.1"/>
    </source>
</evidence>
<protein>
    <submittedName>
        <fullName evidence="1">Uncharacterized protein</fullName>
    </submittedName>
</protein>
<name>A0AAV5JBV9_9ROSI</name>
<organism evidence="1 2">
    <name type="scientific">Rubroshorea leprosula</name>
    <dbReference type="NCBI Taxonomy" id="152421"/>
    <lineage>
        <taxon>Eukaryota</taxon>
        <taxon>Viridiplantae</taxon>
        <taxon>Streptophyta</taxon>
        <taxon>Embryophyta</taxon>
        <taxon>Tracheophyta</taxon>
        <taxon>Spermatophyta</taxon>
        <taxon>Magnoliopsida</taxon>
        <taxon>eudicotyledons</taxon>
        <taxon>Gunneridae</taxon>
        <taxon>Pentapetalae</taxon>
        <taxon>rosids</taxon>
        <taxon>malvids</taxon>
        <taxon>Malvales</taxon>
        <taxon>Dipterocarpaceae</taxon>
        <taxon>Rubroshorea</taxon>
    </lineage>
</organism>
<dbReference type="EMBL" id="BPVZ01000031">
    <property type="protein sequence ID" value="GKV09973.1"/>
    <property type="molecule type" value="Genomic_DNA"/>
</dbReference>
<dbReference type="AlphaFoldDB" id="A0AAV5JBV9"/>
<keyword evidence="2" id="KW-1185">Reference proteome</keyword>
<evidence type="ECO:0000313" key="2">
    <source>
        <dbReference type="Proteomes" id="UP001054252"/>
    </source>
</evidence>
<reference evidence="1 2" key="1">
    <citation type="journal article" date="2021" name="Commun. Biol.">
        <title>The genome of Shorea leprosula (Dipterocarpaceae) highlights the ecological relevance of drought in aseasonal tropical rainforests.</title>
        <authorList>
            <person name="Ng K.K.S."/>
            <person name="Kobayashi M.J."/>
            <person name="Fawcett J.A."/>
            <person name="Hatakeyama M."/>
            <person name="Paape T."/>
            <person name="Ng C.H."/>
            <person name="Ang C.C."/>
            <person name="Tnah L.H."/>
            <person name="Lee C.T."/>
            <person name="Nishiyama T."/>
            <person name="Sese J."/>
            <person name="O'Brien M.J."/>
            <person name="Copetti D."/>
            <person name="Mohd Noor M.I."/>
            <person name="Ong R.C."/>
            <person name="Putra M."/>
            <person name="Sireger I.Z."/>
            <person name="Indrioko S."/>
            <person name="Kosugi Y."/>
            <person name="Izuno A."/>
            <person name="Isagi Y."/>
            <person name="Lee S.L."/>
            <person name="Shimizu K.K."/>
        </authorList>
    </citation>
    <scope>NUCLEOTIDE SEQUENCE [LARGE SCALE GENOMIC DNA]</scope>
    <source>
        <strain evidence="1">214</strain>
    </source>
</reference>
<dbReference type="PROSITE" id="PS51257">
    <property type="entry name" value="PROKAR_LIPOPROTEIN"/>
    <property type="match status" value="1"/>
</dbReference>
<proteinExistence type="predicted"/>
<sequence>MLKVGRHEGFKVCRSNVLLSVSSSNLVVACSTIWRHQLYCQRLLLPGCLGILLYPNITDITWMGFCPWAKECGRKTS</sequence>
<gene>
    <name evidence="1" type="ORF">SLEP1_g21401</name>
</gene>
<accession>A0AAV5JBV9</accession>
<comment type="caution">
    <text evidence="1">The sequence shown here is derived from an EMBL/GenBank/DDBJ whole genome shotgun (WGS) entry which is preliminary data.</text>
</comment>